<sequence length="146" mass="15832">MDEKAAPVPTQAEVKAYIQQMEQKAQETFWGALGLRLEELDANEVTVSLQAEQRHLNLIGIVHGGVLSSMLDNAMGVLVMAARPHQNSVTTNLNVHFVAPLKVGRLIVTARILHKSNTILTVYGEVRDESGVLGTMGTGSFRILAS</sequence>
<dbReference type="PANTHER" id="PTHR21660:SF1">
    <property type="entry name" value="ACYL-COENZYME A THIOESTERASE 13"/>
    <property type="match status" value="1"/>
</dbReference>
<dbReference type="EMBL" id="JBHUME010000005">
    <property type="protein sequence ID" value="MFD2612264.1"/>
    <property type="molecule type" value="Genomic_DNA"/>
</dbReference>
<dbReference type="SUPFAM" id="SSF54637">
    <property type="entry name" value="Thioesterase/thiol ester dehydrase-isomerase"/>
    <property type="match status" value="1"/>
</dbReference>
<evidence type="ECO:0000259" key="3">
    <source>
        <dbReference type="Pfam" id="PF03061"/>
    </source>
</evidence>
<dbReference type="NCBIfam" id="TIGR00369">
    <property type="entry name" value="unchar_dom_1"/>
    <property type="match status" value="1"/>
</dbReference>
<dbReference type="Gene3D" id="3.10.129.10">
    <property type="entry name" value="Hotdog Thioesterase"/>
    <property type="match status" value="1"/>
</dbReference>
<dbReference type="GO" id="GO:0016787">
    <property type="term" value="F:hydrolase activity"/>
    <property type="evidence" value="ECO:0007669"/>
    <property type="project" value="UniProtKB-KW"/>
</dbReference>
<dbReference type="RefSeq" id="WP_377601615.1">
    <property type="nucleotide sequence ID" value="NZ_JBHUME010000005.1"/>
</dbReference>
<dbReference type="Pfam" id="PF03061">
    <property type="entry name" value="4HBT"/>
    <property type="match status" value="1"/>
</dbReference>
<keyword evidence="5" id="KW-1185">Reference proteome</keyword>
<evidence type="ECO:0000313" key="4">
    <source>
        <dbReference type="EMBL" id="MFD2612264.1"/>
    </source>
</evidence>
<dbReference type="EC" id="3.1.2.-" evidence="4"/>
<keyword evidence="2 4" id="KW-0378">Hydrolase</keyword>
<dbReference type="InterPro" id="IPR039298">
    <property type="entry name" value="ACOT13"/>
</dbReference>
<evidence type="ECO:0000256" key="1">
    <source>
        <dbReference type="ARBA" id="ARBA00008324"/>
    </source>
</evidence>
<evidence type="ECO:0000313" key="5">
    <source>
        <dbReference type="Proteomes" id="UP001597541"/>
    </source>
</evidence>
<reference evidence="5" key="1">
    <citation type="journal article" date="2019" name="Int. J. Syst. Evol. Microbiol.">
        <title>The Global Catalogue of Microorganisms (GCM) 10K type strain sequencing project: providing services to taxonomists for standard genome sequencing and annotation.</title>
        <authorList>
            <consortium name="The Broad Institute Genomics Platform"/>
            <consortium name="The Broad Institute Genome Sequencing Center for Infectious Disease"/>
            <person name="Wu L."/>
            <person name="Ma J."/>
        </authorList>
    </citation>
    <scope>NUCLEOTIDE SEQUENCE [LARGE SCALE GENOMIC DNA]</scope>
    <source>
        <strain evidence="5">KCTC 3950</strain>
    </source>
</reference>
<dbReference type="CDD" id="cd03443">
    <property type="entry name" value="PaaI_thioesterase"/>
    <property type="match status" value="1"/>
</dbReference>
<evidence type="ECO:0000256" key="2">
    <source>
        <dbReference type="ARBA" id="ARBA00022801"/>
    </source>
</evidence>
<dbReference type="PANTHER" id="PTHR21660">
    <property type="entry name" value="THIOESTERASE SUPERFAMILY MEMBER-RELATED"/>
    <property type="match status" value="1"/>
</dbReference>
<comment type="caution">
    <text evidence="4">The sequence shown here is derived from an EMBL/GenBank/DDBJ whole genome shotgun (WGS) entry which is preliminary data.</text>
</comment>
<dbReference type="InterPro" id="IPR006683">
    <property type="entry name" value="Thioestr_dom"/>
</dbReference>
<dbReference type="InterPro" id="IPR003736">
    <property type="entry name" value="PAAI_dom"/>
</dbReference>
<accession>A0ABW5PAW9</accession>
<feature type="domain" description="Thioesterase" evidence="3">
    <location>
        <begin position="60"/>
        <end position="133"/>
    </location>
</feature>
<protein>
    <submittedName>
        <fullName evidence="4">PaaI family thioesterase</fullName>
        <ecNumber evidence="4">3.1.2.-</ecNumber>
    </submittedName>
</protein>
<organism evidence="4 5">
    <name type="scientific">Paenibacillus gansuensis</name>
    <dbReference type="NCBI Taxonomy" id="306542"/>
    <lineage>
        <taxon>Bacteria</taxon>
        <taxon>Bacillati</taxon>
        <taxon>Bacillota</taxon>
        <taxon>Bacilli</taxon>
        <taxon>Bacillales</taxon>
        <taxon>Paenibacillaceae</taxon>
        <taxon>Paenibacillus</taxon>
    </lineage>
</organism>
<name>A0ABW5PAW9_9BACL</name>
<comment type="similarity">
    <text evidence="1">Belongs to the thioesterase PaaI family.</text>
</comment>
<dbReference type="InterPro" id="IPR029069">
    <property type="entry name" value="HotDog_dom_sf"/>
</dbReference>
<dbReference type="Proteomes" id="UP001597541">
    <property type="component" value="Unassembled WGS sequence"/>
</dbReference>
<proteinExistence type="inferred from homology"/>
<gene>
    <name evidence="4" type="ORF">ACFSUF_07440</name>
</gene>